<reference evidence="2 3" key="1">
    <citation type="journal article" date="2018" name="New Phytol.">
        <title>Phylogenomics of Endogonaceae and evolution of mycorrhizas within Mucoromycota.</title>
        <authorList>
            <person name="Chang Y."/>
            <person name="Desiro A."/>
            <person name="Na H."/>
            <person name="Sandor L."/>
            <person name="Lipzen A."/>
            <person name="Clum A."/>
            <person name="Barry K."/>
            <person name="Grigoriev I.V."/>
            <person name="Martin F.M."/>
            <person name="Stajich J.E."/>
            <person name="Smith M.E."/>
            <person name="Bonito G."/>
            <person name="Spatafora J.W."/>
        </authorList>
    </citation>
    <scope>NUCLEOTIDE SEQUENCE [LARGE SCALE GENOMIC DNA]</scope>
    <source>
        <strain evidence="2 3">GMNB39</strain>
    </source>
</reference>
<gene>
    <name evidence="2" type="ORF">BC936DRAFT_145328</name>
</gene>
<dbReference type="Pfam" id="PF12937">
    <property type="entry name" value="F-box-like"/>
    <property type="match status" value="1"/>
</dbReference>
<proteinExistence type="predicted"/>
<dbReference type="Gene3D" id="1.20.1280.50">
    <property type="match status" value="1"/>
</dbReference>
<evidence type="ECO:0000313" key="2">
    <source>
        <dbReference type="EMBL" id="RUP47790.1"/>
    </source>
</evidence>
<dbReference type="InterPro" id="IPR036047">
    <property type="entry name" value="F-box-like_dom_sf"/>
</dbReference>
<evidence type="ECO:0000313" key="3">
    <source>
        <dbReference type="Proteomes" id="UP000268093"/>
    </source>
</evidence>
<dbReference type="Gene3D" id="3.80.10.10">
    <property type="entry name" value="Ribonuclease Inhibitor"/>
    <property type="match status" value="1"/>
</dbReference>
<comment type="caution">
    <text evidence="2">The sequence shown here is derived from an EMBL/GenBank/DDBJ whole genome shotgun (WGS) entry which is preliminary data.</text>
</comment>
<feature type="domain" description="F-box" evidence="1">
    <location>
        <begin position="17"/>
        <end position="67"/>
    </location>
</feature>
<evidence type="ECO:0000259" key="1">
    <source>
        <dbReference type="Pfam" id="PF12937"/>
    </source>
</evidence>
<dbReference type="OrthoDB" id="2400788at2759"/>
<dbReference type="SUPFAM" id="SSF52047">
    <property type="entry name" value="RNI-like"/>
    <property type="match status" value="1"/>
</dbReference>
<keyword evidence="3" id="KW-1185">Reference proteome</keyword>
<name>A0A433DA86_9FUNG</name>
<dbReference type="InterPro" id="IPR032675">
    <property type="entry name" value="LRR_dom_sf"/>
</dbReference>
<organism evidence="2 3">
    <name type="scientific">Jimgerdemannia flammicorona</name>
    <dbReference type="NCBI Taxonomy" id="994334"/>
    <lineage>
        <taxon>Eukaryota</taxon>
        <taxon>Fungi</taxon>
        <taxon>Fungi incertae sedis</taxon>
        <taxon>Mucoromycota</taxon>
        <taxon>Mucoromycotina</taxon>
        <taxon>Endogonomycetes</taxon>
        <taxon>Endogonales</taxon>
        <taxon>Endogonaceae</taxon>
        <taxon>Jimgerdemannia</taxon>
    </lineage>
</organism>
<protein>
    <recommendedName>
        <fullName evidence="1">F-box domain-containing protein</fullName>
    </recommendedName>
</protein>
<dbReference type="SUPFAM" id="SSF81383">
    <property type="entry name" value="F-box domain"/>
    <property type="match status" value="1"/>
</dbReference>
<dbReference type="PANTHER" id="PTHR16134">
    <property type="entry name" value="F-BOX/TPR REPEAT PROTEIN POF3"/>
    <property type="match status" value="1"/>
</dbReference>
<dbReference type="EMBL" id="RBNI01004092">
    <property type="protein sequence ID" value="RUP47790.1"/>
    <property type="molecule type" value="Genomic_DNA"/>
</dbReference>
<sequence>MDFNGHQALISNRVLLPEILAHIFLLFGDVSVLHDDDNRSNLASCSRVCREWRDLALPLIWRYLDFRCRSTRPNGIERLKRLAHFLTDPRSQRVYRTVDYVSFVRRIYLRVPVACTRRCRLEATSSINNFLRQMSNHRIIEEPVNEGLVGRIANLSLRPKVTKRVLDEATSDIIIGILQLLASDQIESIEIDWPACNCCELDGLSRLFKTLVPLMSNLRKLYYNGPWDQDVGAFLQHIPKSLKEIILISHREVSPRLDHIMFFRHLTTLELHGIASVTVPHLQQGLSIWGACLHRLDITACPRLLDDLILDAVALHCRRLKELRLYVGFTAHTPQRITEPGLCRVVDSCPHLERLRMHAIDAVGDAFLARCARGARELRCLNIASASARLTGLGVVDVGAWGVMTELRILYAYDRETGEYVQKEGLDLGFVRAVEIGCRALKKYELQPDPRCFVKH</sequence>
<dbReference type="AlphaFoldDB" id="A0A433DA86"/>
<dbReference type="PANTHER" id="PTHR16134:SF119">
    <property type="entry name" value="AT02038P-RELATED"/>
    <property type="match status" value="1"/>
</dbReference>
<dbReference type="InterPro" id="IPR001810">
    <property type="entry name" value="F-box_dom"/>
</dbReference>
<dbReference type="Proteomes" id="UP000268093">
    <property type="component" value="Unassembled WGS sequence"/>
</dbReference>
<accession>A0A433DA86</accession>